<sequence length="354" mass="37868">MLLNLRDYETAAREKLDPVHADFIAGGARDEITLRENEAAFARLRLLPRVLRDTTRRPPARTLFGHRGGMPVLLSPTAFHKLADPEGERATARAAAAAGVIMIVSMAATVSVGDIAAAAPGAPRWFQLYPQPEPGITEALVARATAAGCSALVVTVDSPVRGAGERNRRNGFHDLPPGLRCENMVDLRAGEHGRLRQIVMSPELTWEHIDRLREATSLPVLLKGVLHPDDAREAVRRGVDGLLLSNHGGRQLDTVPATIDLLPGIADAVAGRIPVLLDGGVRRGTDVVKALALGASAVGIGRPVLWALAEGGEQGVRRMLELLREEIDDALALCGVTGPDDLTPAVLFRPRERS</sequence>
<organism evidence="9 10">
    <name type="scientific">Streptomyces aidingensis</name>
    <dbReference type="NCBI Taxonomy" id="910347"/>
    <lineage>
        <taxon>Bacteria</taxon>
        <taxon>Bacillati</taxon>
        <taxon>Actinomycetota</taxon>
        <taxon>Actinomycetes</taxon>
        <taxon>Kitasatosporales</taxon>
        <taxon>Streptomycetaceae</taxon>
        <taxon>Streptomyces</taxon>
    </lineage>
</organism>
<evidence type="ECO:0000256" key="4">
    <source>
        <dbReference type="ARBA" id="ARBA00023002"/>
    </source>
</evidence>
<dbReference type="PROSITE" id="PS51349">
    <property type="entry name" value="FMN_HYDROXY_ACID_DH_2"/>
    <property type="match status" value="1"/>
</dbReference>
<feature type="binding site" evidence="7">
    <location>
        <position position="245"/>
    </location>
    <ligand>
        <name>FMN</name>
        <dbReference type="ChEBI" id="CHEBI:58210"/>
    </ligand>
</feature>
<evidence type="ECO:0000256" key="7">
    <source>
        <dbReference type="PIRSR" id="PIRSR000138-2"/>
    </source>
</evidence>
<evidence type="ECO:0000256" key="5">
    <source>
        <dbReference type="ARBA" id="ARBA00024042"/>
    </source>
</evidence>
<feature type="binding site" evidence="7">
    <location>
        <position position="247"/>
    </location>
    <ligand>
        <name>glyoxylate</name>
        <dbReference type="ChEBI" id="CHEBI:36655"/>
    </ligand>
</feature>
<dbReference type="SUPFAM" id="SSF51395">
    <property type="entry name" value="FMN-linked oxidoreductases"/>
    <property type="match status" value="1"/>
</dbReference>
<feature type="binding site" evidence="7">
    <location>
        <position position="127"/>
    </location>
    <ligand>
        <name>FMN</name>
        <dbReference type="ChEBI" id="CHEBI:58210"/>
    </ligand>
</feature>
<feature type="binding site" evidence="7">
    <location>
        <position position="129"/>
    </location>
    <ligand>
        <name>glyoxylate</name>
        <dbReference type="ChEBI" id="CHEBI:36655"/>
    </ligand>
</feature>
<dbReference type="EMBL" id="FOLM01000002">
    <property type="protein sequence ID" value="SFC19172.1"/>
    <property type="molecule type" value="Genomic_DNA"/>
</dbReference>
<dbReference type="GO" id="GO:0010181">
    <property type="term" value="F:FMN binding"/>
    <property type="evidence" value="ECO:0007669"/>
    <property type="project" value="InterPro"/>
</dbReference>
<dbReference type="PANTHER" id="PTHR10578:SF107">
    <property type="entry name" value="2-HYDROXYACID OXIDASE 1"/>
    <property type="match status" value="1"/>
</dbReference>
<feature type="binding site" evidence="7">
    <location>
        <position position="250"/>
    </location>
    <ligand>
        <name>glyoxylate</name>
        <dbReference type="ChEBI" id="CHEBI:36655"/>
    </ligand>
</feature>
<evidence type="ECO:0000259" key="8">
    <source>
        <dbReference type="PROSITE" id="PS51349"/>
    </source>
</evidence>
<reference evidence="9 10" key="1">
    <citation type="submission" date="2016-10" db="EMBL/GenBank/DDBJ databases">
        <authorList>
            <person name="de Groot N.N."/>
        </authorList>
    </citation>
    <scope>NUCLEOTIDE SEQUENCE [LARGE SCALE GENOMIC DNA]</scope>
    <source>
        <strain evidence="9 10">CGMCC 4.5739</strain>
    </source>
</reference>
<dbReference type="OrthoDB" id="9770452at2"/>
<evidence type="ECO:0000256" key="2">
    <source>
        <dbReference type="ARBA" id="ARBA00022630"/>
    </source>
</evidence>
<keyword evidence="2 7" id="KW-0285">Flavoprotein</keyword>
<dbReference type="STRING" id="910347.SAMN05421773_102261"/>
<name>A0A1I1H6H2_9ACTN</name>
<dbReference type="GO" id="GO:0016491">
    <property type="term" value="F:oxidoreductase activity"/>
    <property type="evidence" value="ECO:0007669"/>
    <property type="project" value="UniProtKB-KW"/>
</dbReference>
<evidence type="ECO:0000256" key="6">
    <source>
        <dbReference type="PIRSR" id="PIRSR000138-1"/>
    </source>
</evidence>
<protein>
    <submittedName>
        <fullName evidence="9">4-hydroxymandelate oxidase</fullName>
    </submittedName>
</protein>
<dbReference type="InterPro" id="IPR037396">
    <property type="entry name" value="FMN_HAD"/>
</dbReference>
<evidence type="ECO:0000256" key="3">
    <source>
        <dbReference type="ARBA" id="ARBA00022643"/>
    </source>
</evidence>
<comment type="similarity">
    <text evidence="5">Belongs to the FMN-dependent alpha-hydroxy acid dehydrogenase family.</text>
</comment>
<feature type="binding site" evidence="7">
    <location>
        <begin position="278"/>
        <end position="282"/>
    </location>
    <ligand>
        <name>FMN</name>
        <dbReference type="ChEBI" id="CHEBI:58210"/>
    </ligand>
</feature>
<gene>
    <name evidence="9" type="ORF">SAMN05421773_102261</name>
</gene>
<accession>A0A1I1H6H2</accession>
<keyword evidence="4" id="KW-0560">Oxidoreductase</keyword>
<dbReference type="Gene3D" id="3.20.20.70">
    <property type="entry name" value="Aldolase class I"/>
    <property type="match status" value="1"/>
</dbReference>
<dbReference type="PROSITE" id="PS00557">
    <property type="entry name" value="FMN_HYDROXY_ACID_DH_1"/>
    <property type="match status" value="1"/>
</dbReference>
<dbReference type="GO" id="GO:0005737">
    <property type="term" value="C:cytoplasm"/>
    <property type="evidence" value="ECO:0007669"/>
    <property type="project" value="UniProtKB-ARBA"/>
</dbReference>
<dbReference type="InterPro" id="IPR013785">
    <property type="entry name" value="Aldolase_TIM"/>
</dbReference>
<feature type="domain" description="FMN hydroxy acid dehydrogenase" evidence="8">
    <location>
        <begin position="1"/>
        <end position="352"/>
    </location>
</feature>
<dbReference type="CDD" id="cd02809">
    <property type="entry name" value="alpha_hydroxyacid_oxid_FMN"/>
    <property type="match status" value="1"/>
</dbReference>
<keyword evidence="3 7" id="KW-0288">FMN</keyword>
<feature type="binding site" evidence="7">
    <location>
        <position position="105"/>
    </location>
    <ligand>
        <name>FMN</name>
        <dbReference type="ChEBI" id="CHEBI:58210"/>
    </ligand>
</feature>
<feature type="binding site" evidence="7">
    <location>
        <begin position="76"/>
        <end position="78"/>
    </location>
    <ligand>
        <name>FMN</name>
        <dbReference type="ChEBI" id="CHEBI:58210"/>
    </ligand>
</feature>
<comment type="cofactor">
    <cofactor evidence="1">
        <name>FMN</name>
        <dbReference type="ChEBI" id="CHEBI:58210"/>
    </cofactor>
</comment>
<feature type="active site" description="Proton acceptor" evidence="6">
    <location>
        <position position="247"/>
    </location>
</feature>
<feature type="binding site" evidence="7">
    <location>
        <position position="155"/>
    </location>
    <ligand>
        <name>FMN</name>
        <dbReference type="ChEBI" id="CHEBI:58210"/>
    </ligand>
</feature>
<proteinExistence type="inferred from homology"/>
<dbReference type="InterPro" id="IPR008259">
    <property type="entry name" value="FMN_hydac_DH_AS"/>
</dbReference>
<dbReference type="AlphaFoldDB" id="A0A1I1H6H2"/>
<dbReference type="PIRSF" id="PIRSF000138">
    <property type="entry name" value="Al-hdrx_acd_dh"/>
    <property type="match status" value="1"/>
</dbReference>
<feature type="binding site" evidence="7">
    <location>
        <position position="223"/>
    </location>
    <ligand>
        <name>FMN</name>
        <dbReference type="ChEBI" id="CHEBI:58210"/>
    </ligand>
</feature>
<keyword evidence="10" id="KW-1185">Reference proteome</keyword>
<dbReference type="FunFam" id="3.20.20.70:FF:000056">
    <property type="entry name" value="hydroxyacid oxidase 2"/>
    <property type="match status" value="1"/>
</dbReference>
<dbReference type="PANTHER" id="PTHR10578">
    <property type="entry name" value="S -2-HYDROXY-ACID OXIDASE-RELATED"/>
    <property type="match status" value="1"/>
</dbReference>
<evidence type="ECO:0000313" key="9">
    <source>
        <dbReference type="EMBL" id="SFC19172.1"/>
    </source>
</evidence>
<dbReference type="InterPro" id="IPR000262">
    <property type="entry name" value="FMN-dep_DH"/>
</dbReference>
<dbReference type="Proteomes" id="UP000199207">
    <property type="component" value="Unassembled WGS sequence"/>
</dbReference>
<dbReference type="Pfam" id="PF01070">
    <property type="entry name" value="FMN_dh"/>
    <property type="match status" value="1"/>
</dbReference>
<evidence type="ECO:0000256" key="1">
    <source>
        <dbReference type="ARBA" id="ARBA00001917"/>
    </source>
</evidence>
<evidence type="ECO:0000313" key="10">
    <source>
        <dbReference type="Proteomes" id="UP000199207"/>
    </source>
</evidence>
<feature type="binding site" evidence="7">
    <location>
        <begin position="301"/>
        <end position="302"/>
    </location>
    <ligand>
        <name>FMN</name>
        <dbReference type="ChEBI" id="CHEBI:58210"/>
    </ligand>
</feature>
<dbReference type="InterPro" id="IPR012133">
    <property type="entry name" value="Alpha-hydoxy_acid_DH_FMN"/>
</dbReference>